<sequence>MMEERQLDIGAPLLSMRRFSSPSYSSELLNSQVTGKLRSSRQQSPPLNKSDWEYVKVTEQASVPFQWEQIPGRTKSEVQIQVHTLEESSNTPRLQSPGRVAVPSRYNSGERSNNQNIYRPQIEAFLFGDHATLLEKLHQSLNCKDESGTLSDGDAYSIALQTESWSLNYSVSGLSGYQSSGVKPSGTFSIDRQTRDFMMDRFLTAAKAVVLELPKHVVKKPNEQPKAVKKMVSDERNRLLGHSGSYPLQYYIQYTDNVESEDGEHKYTFPVKKSGKSRLIIPLFCAKDSLCILSTSPGMKSKFHAPTSSAADARKLTRNAQSRPSDKNKAAVLHKRKSNSGLMSRDLPEIKNKLTGNSNQLISSHIRNESGVSPFRRYRSCSISPSRKKSQNSPFLDLRKEFPDYTANKIDSSRKLFEFLQGASKNQLCERGSGPTPTGDAVEKTVYIDCPSKTNQDTSCPNTLEEGRKLRPKSESTDKVRPSNCTSKSVYVAKEMGDIKLNRRLYQESRPLEFTAKVPSDTKSGIKDGNNLASYDQKDTDPAPLKPPLPPPLPKSPSESWLWRTAPSIYSGYPFSKSQNGIRKKRDQKGYITDTKWESIVKTSNLRHDDVLHSEGASPCLLNYEQ</sequence>
<accession>A0A6I9TX26</accession>
<proteinExistence type="predicted"/>
<feature type="compositionally biased region" description="Polar residues" evidence="1">
    <location>
        <begin position="85"/>
        <end position="94"/>
    </location>
</feature>
<dbReference type="KEGG" id="sind:105167851"/>
<evidence type="ECO:0000313" key="2">
    <source>
        <dbReference type="Proteomes" id="UP000504604"/>
    </source>
</evidence>
<feature type="compositionally biased region" description="Pro residues" evidence="1">
    <location>
        <begin position="544"/>
        <end position="555"/>
    </location>
</feature>
<dbReference type="RefSeq" id="XP_011085986.1">
    <property type="nucleotide sequence ID" value="XM_011087684.2"/>
</dbReference>
<keyword evidence="2" id="KW-1185">Reference proteome</keyword>
<dbReference type="InParanoid" id="A0A6I9TX26"/>
<dbReference type="PANTHER" id="PTHR33671:SF3">
    <property type="entry name" value="F28N24.8 PROTEIN"/>
    <property type="match status" value="1"/>
</dbReference>
<dbReference type="PANTHER" id="PTHR33671">
    <property type="entry name" value="N-METHYLTRANSFERASE, PUTATIVE (DUF688)-RELATED"/>
    <property type="match status" value="1"/>
</dbReference>
<feature type="region of interest" description="Disordered" evidence="1">
    <location>
        <begin position="302"/>
        <end position="349"/>
    </location>
</feature>
<protein>
    <submittedName>
        <fullName evidence="3">Uncharacterized protein LOC105167851 isoform X1</fullName>
    </submittedName>
</protein>
<gene>
    <name evidence="3" type="primary">LOC105167851</name>
</gene>
<feature type="compositionally biased region" description="Basic and acidic residues" evidence="1">
    <location>
        <begin position="465"/>
        <end position="481"/>
    </location>
</feature>
<name>A0A6I9TX26_SESIN</name>
<feature type="region of interest" description="Disordered" evidence="1">
    <location>
        <begin position="516"/>
        <end position="560"/>
    </location>
</feature>
<dbReference type="InterPro" id="IPR007789">
    <property type="entry name" value="DUF688"/>
</dbReference>
<dbReference type="Proteomes" id="UP000504604">
    <property type="component" value="Linkage group LG8"/>
</dbReference>
<dbReference type="Pfam" id="PF05097">
    <property type="entry name" value="DUF688"/>
    <property type="match status" value="1"/>
</dbReference>
<evidence type="ECO:0000313" key="3">
    <source>
        <dbReference type="RefSeq" id="XP_011085986.1"/>
    </source>
</evidence>
<feature type="region of interest" description="Disordered" evidence="1">
    <location>
        <begin position="454"/>
        <end position="484"/>
    </location>
</feature>
<evidence type="ECO:0000256" key="1">
    <source>
        <dbReference type="SAM" id="MobiDB-lite"/>
    </source>
</evidence>
<organism evidence="2 3">
    <name type="scientific">Sesamum indicum</name>
    <name type="common">Oriental sesame</name>
    <name type="synonym">Sesamum orientale</name>
    <dbReference type="NCBI Taxonomy" id="4182"/>
    <lineage>
        <taxon>Eukaryota</taxon>
        <taxon>Viridiplantae</taxon>
        <taxon>Streptophyta</taxon>
        <taxon>Embryophyta</taxon>
        <taxon>Tracheophyta</taxon>
        <taxon>Spermatophyta</taxon>
        <taxon>Magnoliopsida</taxon>
        <taxon>eudicotyledons</taxon>
        <taxon>Gunneridae</taxon>
        <taxon>Pentapetalae</taxon>
        <taxon>asterids</taxon>
        <taxon>lamiids</taxon>
        <taxon>Lamiales</taxon>
        <taxon>Pedaliaceae</taxon>
        <taxon>Sesamum</taxon>
    </lineage>
</organism>
<feature type="region of interest" description="Disordered" evidence="1">
    <location>
        <begin position="85"/>
        <end position="113"/>
    </location>
</feature>
<dbReference type="AlphaFoldDB" id="A0A6I9TX26"/>
<dbReference type="FunCoup" id="A0A6I9TX26">
    <property type="interactions" value="189"/>
</dbReference>
<reference evidence="3" key="1">
    <citation type="submission" date="2025-08" db="UniProtKB">
        <authorList>
            <consortium name="RefSeq"/>
        </authorList>
    </citation>
    <scope>IDENTIFICATION</scope>
</reference>
<dbReference type="GeneID" id="105167851"/>
<dbReference type="OrthoDB" id="677721at2759"/>